<keyword evidence="4" id="KW-1185">Reference proteome</keyword>
<reference evidence="3 4" key="1">
    <citation type="submission" date="2016-05" db="EMBL/GenBank/DDBJ databases">
        <title>Nuclear genome of Blastocystis sp. subtype 1 NandII.</title>
        <authorList>
            <person name="Gentekaki E."/>
            <person name="Curtis B."/>
            <person name="Stairs C."/>
            <person name="Eme L."/>
            <person name="Herman E."/>
            <person name="Klimes V."/>
            <person name="Arias M.C."/>
            <person name="Elias M."/>
            <person name="Hilliou F."/>
            <person name="Klute M."/>
            <person name="Malik S.-B."/>
            <person name="Pightling A."/>
            <person name="Rachubinski R."/>
            <person name="Salas D."/>
            <person name="Schlacht A."/>
            <person name="Suga H."/>
            <person name="Archibald J."/>
            <person name="Ball S.G."/>
            <person name="Clark G."/>
            <person name="Dacks J."/>
            <person name="Van Der Giezen M."/>
            <person name="Tsaousis A."/>
            <person name="Roger A."/>
        </authorList>
    </citation>
    <scope>NUCLEOTIDE SEQUENCE [LARGE SCALE GENOMIC DNA]</scope>
    <source>
        <strain evidence="4">ATCC 50177 / NandII</strain>
    </source>
</reference>
<dbReference type="InterPro" id="IPR000467">
    <property type="entry name" value="G_patch_dom"/>
</dbReference>
<protein>
    <submittedName>
        <fullName evidence="3">PIN2/TERF1-interacting telomerase inhibitor 1</fullName>
    </submittedName>
</protein>
<feature type="region of interest" description="Disordered" evidence="1">
    <location>
        <begin position="96"/>
        <end position="166"/>
    </location>
</feature>
<dbReference type="EMBL" id="LXWW01000009">
    <property type="protein sequence ID" value="OAO18049.1"/>
    <property type="molecule type" value="Genomic_DNA"/>
</dbReference>
<evidence type="ECO:0000256" key="1">
    <source>
        <dbReference type="SAM" id="MobiDB-lite"/>
    </source>
</evidence>
<feature type="compositionally biased region" description="Basic residues" evidence="1">
    <location>
        <begin position="119"/>
        <end position="140"/>
    </location>
</feature>
<proteinExistence type="predicted"/>
<dbReference type="InterPro" id="IPR050656">
    <property type="entry name" value="PINX1"/>
</dbReference>
<gene>
    <name evidence="3" type="ORF">AV274_0197</name>
</gene>
<dbReference type="STRING" id="478820.A0A196SQK6"/>
<dbReference type="PANTHER" id="PTHR23149">
    <property type="entry name" value="G PATCH DOMAIN CONTAINING PROTEIN"/>
    <property type="match status" value="1"/>
</dbReference>
<evidence type="ECO:0000313" key="4">
    <source>
        <dbReference type="Proteomes" id="UP000078348"/>
    </source>
</evidence>
<organism evidence="3 4">
    <name type="scientific">Blastocystis sp. subtype 1 (strain ATCC 50177 / NandII)</name>
    <dbReference type="NCBI Taxonomy" id="478820"/>
    <lineage>
        <taxon>Eukaryota</taxon>
        <taxon>Sar</taxon>
        <taxon>Stramenopiles</taxon>
        <taxon>Bigyra</taxon>
        <taxon>Opalozoa</taxon>
        <taxon>Opalinata</taxon>
        <taxon>Blastocystidae</taxon>
        <taxon>Blastocystis</taxon>
    </lineage>
</organism>
<feature type="compositionally biased region" description="Basic and acidic residues" evidence="1">
    <location>
        <begin position="96"/>
        <end position="118"/>
    </location>
</feature>
<feature type="compositionally biased region" description="Polar residues" evidence="1">
    <location>
        <begin position="142"/>
        <end position="151"/>
    </location>
</feature>
<sequence length="166" mass="18769">MSSDIAVTLGGTQNKAWAESAKKSFGVKMMKMMGWKEGEGLGKEGDGQQTHIQMKRRPENLGLGNVESDQTNLTFISTIGSFNDVLSNLNKEHSDVLEKMKKKKEKDEKKKEKKSKKEKEKKHSKKHDPLSRHKYKKMLRNKTVSTYSSEDLNAILGVSPKEDDSV</sequence>
<name>A0A196SQK6_BLAHN</name>
<dbReference type="Proteomes" id="UP000078348">
    <property type="component" value="Unassembled WGS sequence"/>
</dbReference>
<feature type="domain" description="G-patch" evidence="2">
    <location>
        <begin position="22"/>
        <end position="68"/>
    </location>
</feature>
<comment type="caution">
    <text evidence="3">The sequence shown here is derived from an EMBL/GenBank/DDBJ whole genome shotgun (WGS) entry which is preliminary data.</text>
</comment>
<dbReference type="GO" id="GO:0003676">
    <property type="term" value="F:nucleic acid binding"/>
    <property type="evidence" value="ECO:0007669"/>
    <property type="project" value="InterPro"/>
</dbReference>
<dbReference type="PROSITE" id="PS50174">
    <property type="entry name" value="G_PATCH"/>
    <property type="match status" value="1"/>
</dbReference>
<dbReference type="OrthoDB" id="10538800at2759"/>
<evidence type="ECO:0000313" key="3">
    <source>
        <dbReference type="EMBL" id="OAO18049.1"/>
    </source>
</evidence>
<evidence type="ECO:0000259" key="2">
    <source>
        <dbReference type="PROSITE" id="PS50174"/>
    </source>
</evidence>
<dbReference type="Pfam" id="PF01585">
    <property type="entry name" value="G-patch"/>
    <property type="match status" value="1"/>
</dbReference>
<accession>A0A196SQK6</accession>
<dbReference type="AlphaFoldDB" id="A0A196SQK6"/>
<feature type="region of interest" description="Disordered" evidence="1">
    <location>
        <begin position="39"/>
        <end position="66"/>
    </location>
</feature>
<dbReference type="SMART" id="SM00443">
    <property type="entry name" value="G_patch"/>
    <property type="match status" value="1"/>
</dbReference>